<dbReference type="OrthoDB" id="5990317at2759"/>
<organism evidence="1 2">
    <name type="scientific">Mytilus coruscus</name>
    <name type="common">Sea mussel</name>
    <dbReference type="NCBI Taxonomy" id="42192"/>
    <lineage>
        <taxon>Eukaryota</taxon>
        <taxon>Metazoa</taxon>
        <taxon>Spiralia</taxon>
        <taxon>Lophotrochozoa</taxon>
        <taxon>Mollusca</taxon>
        <taxon>Bivalvia</taxon>
        <taxon>Autobranchia</taxon>
        <taxon>Pteriomorphia</taxon>
        <taxon>Mytilida</taxon>
        <taxon>Mytiloidea</taxon>
        <taxon>Mytilidae</taxon>
        <taxon>Mytilinae</taxon>
        <taxon>Mytilus</taxon>
    </lineage>
</organism>
<reference evidence="1 2" key="1">
    <citation type="submission" date="2020-06" db="EMBL/GenBank/DDBJ databases">
        <authorList>
            <person name="Li R."/>
            <person name="Bekaert M."/>
        </authorList>
    </citation>
    <scope>NUCLEOTIDE SEQUENCE [LARGE SCALE GENOMIC DNA]</scope>
    <source>
        <strain evidence="2">wild</strain>
    </source>
</reference>
<protein>
    <submittedName>
        <fullName evidence="1">Uncharacterized protein</fullName>
    </submittedName>
</protein>
<dbReference type="PANTHER" id="PTHR47331">
    <property type="entry name" value="PHD-TYPE DOMAIN-CONTAINING PROTEIN"/>
    <property type="match status" value="1"/>
</dbReference>
<dbReference type="PANTHER" id="PTHR47331:SF1">
    <property type="entry name" value="GAG-LIKE PROTEIN"/>
    <property type="match status" value="1"/>
</dbReference>
<evidence type="ECO:0000313" key="2">
    <source>
        <dbReference type="Proteomes" id="UP000507470"/>
    </source>
</evidence>
<gene>
    <name evidence="1" type="ORF">MCOR_48714</name>
</gene>
<proteinExistence type="predicted"/>
<dbReference type="Proteomes" id="UP000507470">
    <property type="component" value="Unassembled WGS sequence"/>
</dbReference>
<dbReference type="AlphaFoldDB" id="A0A6J8E6L0"/>
<keyword evidence="2" id="KW-1185">Reference proteome</keyword>
<dbReference type="EMBL" id="CACVKT020008575">
    <property type="protein sequence ID" value="CAC5416080.1"/>
    <property type="molecule type" value="Genomic_DNA"/>
</dbReference>
<evidence type="ECO:0000313" key="1">
    <source>
        <dbReference type="EMBL" id="CAC5416080.1"/>
    </source>
</evidence>
<name>A0A6J8E6L0_MYTCO</name>
<accession>A0A6J8E6L0</accession>
<sequence>MMMTVNGLLSITECCLHSTIDKCLQIKPFIEGCWNLETIGIKDCPYTSDDENTLSNFITSLKIRKWKISSSLAMERKLLEFHENRELAYGRLKLIIHKMKNNHDQGKYDEINQNQCRKGIIIKVSNHCSIETGIEHNIPHHAVVDLSKSTTKSLNDCLHRGSVMLQNFCGLLLRFRMNKITAVADIEKAFLQIERCPAFEVKVGQINTNDVCS</sequence>